<dbReference type="InterPro" id="IPR019376">
    <property type="entry name" value="Myeloid_leukemia_factor"/>
</dbReference>
<sequence length="191" mass="21327">MFSRSMFNVFDDFFAPMPRVFLDGGYYVRIPREYAKQEPREEQPAPQTAPSEPKPEGKPEEKAKTNPEPSRTEPTPEEQREPPAAPAREPVIRFSSTTTRTVNGVTETTRTVRGADGKTTSVHSRAIGDRAVELIREDDGKGGQTETRTLIGMHNDDAAKFDDDWDCGGARPPCHRAPRLPPHAREQQGVE</sequence>
<evidence type="ECO:0000256" key="4">
    <source>
        <dbReference type="ARBA" id="ARBA00022553"/>
    </source>
</evidence>
<accession>A0A8J6B8X8</accession>
<feature type="compositionally biased region" description="Low complexity" evidence="5">
    <location>
        <begin position="97"/>
        <end position="112"/>
    </location>
</feature>
<evidence type="ECO:0000256" key="3">
    <source>
        <dbReference type="ARBA" id="ARBA00022490"/>
    </source>
</evidence>
<dbReference type="Proteomes" id="UP000717585">
    <property type="component" value="Unassembled WGS sequence"/>
</dbReference>
<dbReference type="EMBL" id="JAHDYR010000005">
    <property type="protein sequence ID" value="KAG9396679.1"/>
    <property type="molecule type" value="Genomic_DNA"/>
</dbReference>
<protein>
    <submittedName>
        <fullName evidence="6">Myeloid leukemia factor</fullName>
    </submittedName>
</protein>
<feature type="region of interest" description="Disordered" evidence="5">
    <location>
        <begin position="171"/>
        <end position="191"/>
    </location>
</feature>
<keyword evidence="4" id="KW-0597">Phosphoprotein</keyword>
<evidence type="ECO:0000256" key="1">
    <source>
        <dbReference type="ARBA" id="ARBA00004496"/>
    </source>
</evidence>
<reference evidence="6" key="1">
    <citation type="submission" date="2021-05" db="EMBL/GenBank/DDBJ databases">
        <title>A free-living protist that lacks canonical eukaryotic 1 DNA replication and segregation systems.</title>
        <authorList>
            <person name="Salas-Leiva D.E."/>
            <person name="Tromer E.C."/>
            <person name="Curtis B.A."/>
            <person name="Jerlstrom-Hultqvist J."/>
            <person name="Kolisko M."/>
            <person name="Yi Z."/>
            <person name="Salas-Leiva J.S."/>
            <person name="Gallot-Lavallee L."/>
            <person name="Kops G.J.P.L."/>
            <person name="Archibald J.M."/>
            <person name="Simpson A.G.B."/>
            <person name="Roger A.J."/>
        </authorList>
    </citation>
    <scope>NUCLEOTIDE SEQUENCE</scope>
    <source>
        <strain evidence="6">BICM</strain>
    </source>
</reference>
<keyword evidence="7" id="KW-1185">Reference proteome</keyword>
<comment type="similarity">
    <text evidence="2">Belongs to the MLF family.</text>
</comment>
<feature type="region of interest" description="Disordered" evidence="5">
    <location>
        <begin position="35"/>
        <end position="122"/>
    </location>
</feature>
<evidence type="ECO:0000256" key="2">
    <source>
        <dbReference type="ARBA" id="ARBA00008332"/>
    </source>
</evidence>
<evidence type="ECO:0000256" key="5">
    <source>
        <dbReference type="SAM" id="MobiDB-lite"/>
    </source>
</evidence>
<comment type="subcellular location">
    <subcellularLocation>
        <location evidence="1">Cytoplasm</location>
    </subcellularLocation>
</comment>
<feature type="compositionally biased region" description="Basic and acidic residues" evidence="5">
    <location>
        <begin position="53"/>
        <end position="65"/>
    </location>
</feature>
<keyword evidence="3" id="KW-0963">Cytoplasm</keyword>
<proteinExistence type="inferred from homology"/>
<dbReference type="Pfam" id="PF10248">
    <property type="entry name" value="Mlf1IP"/>
    <property type="match status" value="1"/>
</dbReference>
<organism evidence="6 7">
    <name type="scientific">Carpediemonas membranifera</name>
    <dbReference type="NCBI Taxonomy" id="201153"/>
    <lineage>
        <taxon>Eukaryota</taxon>
        <taxon>Metamonada</taxon>
        <taxon>Carpediemonas-like organisms</taxon>
        <taxon>Carpediemonas</taxon>
    </lineage>
</organism>
<evidence type="ECO:0000313" key="7">
    <source>
        <dbReference type="Proteomes" id="UP000717585"/>
    </source>
</evidence>
<dbReference type="AlphaFoldDB" id="A0A8J6B8X8"/>
<gene>
    <name evidence="6" type="ORF">J8273_1697</name>
</gene>
<evidence type="ECO:0000313" key="6">
    <source>
        <dbReference type="EMBL" id="KAG9396679.1"/>
    </source>
</evidence>
<comment type="caution">
    <text evidence="6">The sequence shown here is derived from an EMBL/GenBank/DDBJ whole genome shotgun (WGS) entry which is preliminary data.</text>
</comment>
<dbReference type="GO" id="GO:0005737">
    <property type="term" value="C:cytoplasm"/>
    <property type="evidence" value="ECO:0007669"/>
    <property type="project" value="UniProtKB-SubCell"/>
</dbReference>
<name>A0A8J6B8X8_9EUKA</name>